<sequence length="213" mass="23755">MQLSQQKYFHTTPCLQHPLRTARFLPALLKTTHEARNYGLDNVFTSTCSFTLHDARMRYIHLRPSQDTLFIFAPFMTQLYAPTHSRMARLTALDAPLFYVLVVESSYQLMAIKAGTETPRADPMGVFQRIGIVVPERDGGDAAGMAHARLVGTEGWLLSEATMANLWFGAALAMDVSVALDRKVGDCRGEWRVLGEGRQVDVKMTGQIHLVGD</sequence>
<evidence type="ECO:0000313" key="2">
    <source>
        <dbReference type="Proteomes" id="UP000256645"/>
    </source>
</evidence>
<dbReference type="Proteomes" id="UP000256645">
    <property type="component" value="Unassembled WGS sequence"/>
</dbReference>
<name>A0A3D8QPT0_9HELO</name>
<protein>
    <submittedName>
        <fullName evidence="1">Uncharacterized protein</fullName>
    </submittedName>
</protein>
<gene>
    <name evidence="1" type="ORF">BP6252_11009</name>
</gene>
<accession>A0A3D8QPT0</accession>
<organism evidence="1 2">
    <name type="scientific">Coleophoma cylindrospora</name>
    <dbReference type="NCBI Taxonomy" id="1849047"/>
    <lineage>
        <taxon>Eukaryota</taxon>
        <taxon>Fungi</taxon>
        <taxon>Dikarya</taxon>
        <taxon>Ascomycota</taxon>
        <taxon>Pezizomycotina</taxon>
        <taxon>Leotiomycetes</taxon>
        <taxon>Helotiales</taxon>
        <taxon>Dermateaceae</taxon>
        <taxon>Coleophoma</taxon>
    </lineage>
</organism>
<dbReference type="AlphaFoldDB" id="A0A3D8QPT0"/>
<dbReference type="OrthoDB" id="10575403at2759"/>
<dbReference type="EMBL" id="PDLM01000013">
    <property type="protein sequence ID" value="RDW63464.1"/>
    <property type="molecule type" value="Genomic_DNA"/>
</dbReference>
<reference evidence="1 2" key="1">
    <citation type="journal article" date="2018" name="IMA Fungus">
        <title>IMA Genome-F 9: Draft genome sequence of Annulohypoxylon stygium, Aspergillus mulundensis, Berkeleyomyces basicola (syn. Thielaviopsis basicola), Ceratocystis smalleyi, two Cercospora beticola strains, Coleophoma cylindrospora, Fusarium fracticaudum, Phialophora cf. hyalina, and Morchella septimelata.</title>
        <authorList>
            <person name="Wingfield B.D."/>
            <person name="Bills G.F."/>
            <person name="Dong Y."/>
            <person name="Huang W."/>
            <person name="Nel W.J."/>
            <person name="Swalarsk-Parry B.S."/>
            <person name="Vaghefi N."/>
            <person name="Wilken P.M."/>
            <person name="An Z."/>
            <person name="de Beer Z.W."/>
            <person name="De Vos L."/>
            <person name="Chen L."/>
            <person name="Duong T.A."/>
            <person name="Gao Y."/>
            <person name="Hammerbacher A."/>
            <person name="Kikkert J.R."/>
            <person name="Li Y."/>
            <person name="Li H."/>
            <person name="Li K."/>
            <person name="Li Q."/>
            <person name="Liu X."/>
            <person name="Ma X."/>
            <person name="Naidoo K."/>
            <person name="Pethybridge S.J."/>
            <person name="Sun J."/>
            <person name="Steenkamp E.T."/>
            <person name="van der Nest M.A."/>
            <person name="van Wyk S."/>
            <person name="Wingfield M.J."/>
            <person name="Xiong C."/>
            <person name="Yue Q."/>
            <person name="Zhang X."/>
        </authorList>
    </citation>
    <scope>NUCLEOTIDE SEQUENCE [LARGE SCALE GENOMIC DNA]</scope>
    <source>
        <strain evidence="1 2">BP6252</strain>
    </source>
</reference>
<comment type="caution">
    <text evidence="1">The sequence shown here is derived from an EMBL/GenBank/DDBJ whole genome shotgun (WGS) entry which is preliminary data.</text>
</comment>
<keyword evidence="2" id="KW-1185">Reference proteome</keyword>
<evidence type="ECO:0000313" key="1">
    <source>
        <dbReference type="EMBL" id="RDW63464.1"/>
    </source>
</evidence>
<proteinExistence type="predicted"/>